<gene>
    <name evidence="1" type="ORF">PAPOLLO_LOCUS5321</name>
</gene>
<organism evidence="1 2">
    <name type="scientific">Parnassius apollo</name>
    <name type="common">Apollo butterfly</name>
    <name type="synonym">Papilio apollo</name>
    <dbReference type="NCBI Taxonomy" id="110799"/>
    <lineage>
        <taxon>Eukaryota</taxon>
        <taxon>Metazoa</taxon>
        <taxon>Ecdysozoa</taxon>
        <taxon>Arthropoda</taxon>
        <taxon>Hexapoda</taxon>
        <taxon>Insecta</taxon>
        <taxon>Pterygota</taxon>
        <taxon>Neoptera</taxon>
        <taxon>Endopterygota</taxon>
        <taxon>Lepidoptera</taxon>
        <taxon>Glossata</taxon>
        <taxon>Ditrysia</taxon>
        <taxon>Papilionoidea</taxon>
        <taxon>Papilionidae</taxon>
        <taxon>Parnassiinae</taxon>
        <taxon>Parnassini</taxon>
        <taxon>Parnassius</taxon>
        <taxon>Parnassius</taxon>
    </lineage>
</organism>
<reference evidence="1" key="1">
    <citation type="submission" date="2021-04" db="EMBL/GenBank/DDBJ databases">
        <authorList>
            <person name="Tunstrom K."/>
        </authorList>
    </citation>
    <scope>NUCLEOTIDE SEQUENCE</scope>
</reference>
<evidence type="ECO:0000313" key="2">
    <source>
        <dbReference type="Proteomes" id="UP000691718"/>
    </source>
</evidence>
<accession>A0A8S3WER2</accession>
<evidence type="ECO:0000313" key="1">
    <source>
        <dbReference type="EMBL" id="CAG4955536.1"/>
    </source>
</evidence>
<dbReference type="EMBL" id="CAJQZP010000301">
    <property type="protein sequence ID" value="CAG4955536.1"/>
    <property type="molecule type" value="Genomic_DNA"/>
</dbReference>
<name>A0A8S3WER2_PARAO</name>
<protein>
    <submittedName>
        <fullName evidence="1">(apollo) hypothetical protein</fullName>
    </submittedName>
</protein>
<sequence length="272" mass="31108">MLVVRDNLATAANLCKDICDLSCQPELDDELRNIGITGEDAVEAKKVIIEYLEKDKVKEDNLLIKLMKKTNIDKDKLPAVQNAVTRAFKGRNLNQATFFDINNSNNADEATKAVKHTLDLYSKAASNVEHNQQEEIQDLYTSNDCTYSETQSFTSPPCSFTPFSITKDHSIDNGLEKEHRLINYDQGYSDKPIFNKQPSKKRVHMHLSDTECVFDEKVLDDFDKREIDESVQPIPEDNKKILDLIDYDEMVEDEAVDADDESEISIEEEQYE</sequence>
<dbReference type="OrthoDB" id="26525at2759"/>
<keyword evidence="2" id="KW-1185">Reference proteome</keyword>
<dbReference type="AlphaFoldDB" id="A0A8S3WER2"/>
<comment type="caution">
    <text evidence="1">The sequence shown here is derived from an EMBL/GenBank/DDBJ whole genome shotgun (WGS) entry which is preliminary data.</text>
</comment>
<dbReference type="Proteomes" id="UP000691718">
    <property type="component" value="Unassembled WGS sequence"/>
</dbReference>
<proteinExistence type="predicted"/>